<accession>A0A450SCT9</accession>
<protein>
    <recommendedName>
        <fullName evidence="3">BrnA antitoxin of type II toxin-antitoxin system</fullName>
    </recommendedName>
</protein>
<proteinExistence type="predicted"/>
<evidence type="ECO:0000313" key="2">
    <source>
        <dbReference type="EMBL" id="VFK08522.1"/>
    </source>
</evidence>
<organism evidence="1">
    <name type="scientific">Candidatus Kentrum sp. FM</name>
    <dbReference type="NCBI Taxonomy" id="2126340"/>
    <lineage>
        <taxon>Bacteria</taxon>
        <taxon>Pseudomonadati</taxon>
        <taxon>Pseudomonadota</taxon>
        <taxon>Gammaproteobacteria</taxon>
        <taxon>Candidatus Kentrum</taxon>
    </lineage>
</organism>
<dbReference type="EMBL" id="CAADFL010000073">
    <property type="protein sequence ID" value="VFK08522.1"/>
    <property type="molecule type" value="Genomic_DNA"/>
</dbReference>
<gene>
    <name evidence="2" type="ORF">BECKFM1743B_GA0114221_100734</name>
    <name evidence="1" type="ORF">BECKFM1743C_GA0114222_1008210</name>
</gene>
<sequence length="90" mass="10347">MSVKNMTGLSETDWERIDALTDEQIDTSDIPPLSEFFFAHATLRMPQRFTTVTVQVDPDVWAWYASQGEDCGRRLNAALRMYSEAQMQRA</sequence>
<reference evidence="1" key="1">
    <citation type="submission" date="2019-02" db="EMBL/GenBank/DDBJ databases">
        <authorList>
            <person name="Gruber-Vodicka R. H."/>
            <person name="Seah K. B. B."/>
        </authorList>
    </citation>
    <scope>NUCLEOTIDE SEQUENCE</scope>
    <source>
        <strain evidence="2">BECK_BZ164</strain>
        <strain evidence="1">BECK_BZ165</strain>
    </source>
</reference>
<name>A0A450SCT9_9GAMM</name>
<evidence type="ECO:0008006" key="3">
    <source>
        <dbReference type="Google" id="ProtNLM"/>
    </source>
</evidence>
<dbReference type="EMBL" id="CAADFA010000082">
    <property type="protein sequence ID" value="VFJ50267.1"/>
    <property type="molecule type" value="Genomic_DNA"/>
</dbReference>
<dbReference type="AlphaFoldDB" id="A0A450SCT9"/>
<evidence type="ECO:0000313" key="1">
    <source>
        <dbReference type="EMBL" id="VFJ50267.1"/>
    </source>
</evidence>